<protein>
    <submittedName>
        <fullName evidence="1">Uncharacterized protein</fullName>
    </submittedName>
</protein>
<name>A0A806KHM5_9BACT</name>
<sequence length="37" mass="3959">MLHAPPEAVAELLDEAAATELLDGWLLELAATELLLD</sequence>
<dbReference type="AlphaFoldDB" id="A0A806KHM5"/>
<reference evidence="1" key="1">
    <citation type="submission" date="2012-03" db="EMBL/GenBank/DDBJ databases">
        <title>Functional metagenomics reveals considerable lignocellulase gene clusters in the gut microbiome of a wood-feeding higher termite.</title>
        <authorList>
            <person name="Liu N."/>
        </authorList>
    </citation>
    <scope>NUCLEOTIDE SEQUENCE</scope>
</reference>
<proteinExistence type="predicted"/>
<accession>A0A806KHM5</accession>
<organism evidence="1">
    <name type="scientific">uncultured bacterium contig00214</name>
    <dbReference type="NCBI Taxonomy" id="1181611"/>
    <lineage>
        <taxon>Bacteria</taxon>
        <taxon>environmental samples</taxon>
    </lineage>
</organism>
<evidence type="ECO:0000313" key="1">
    <source>
        <dbReference type="EMBL" id="AGS52484.1"/>
    </source>
</evidence>
<dbReference type="EMBL" id="JQ844199">
    <property type="protein sequence ID" value="AGS52484.1"/>
    <property type="molecule type" value="Genomic_DNA"/>
</dbReference>